<evidence type="ECO:0000256" key="1">
    <source>
        <dbReference type="SAM" id="Coils"/>
    </source>
</evidence>
<dbReference type="RefSeq" id="XP_004182567.1">
    <property type="nucleotide sequence ID" value="XM_004182519.1"/>
</dbReference>
<organism evidence="3 4">
    <name type="scientific">Henningerozyma blattae (strain ATCC 34711 / CBS 6284 / DSM 70876 / NBRC 10599 / NRRL Y-10934 / UCD 77-7)</name>
    <name type="common">Yeast</name>
    <name type="synonym">Tetrapisispora blattae</name>
    <dbReference type="NCBI Taxonomy" id="1071380"/>
    <lineage>
        <taxon>Eukaryota</taxon>
        <taxon>Fungi</taxon>
        <taxon>Dikarya</taxon>
        <taxon>Ascomycota</taxon>
        <taxon>Saccharomycotina</taxon>
        <taxon>Saccharomycetes</taxon>
        <taxon>Saccharomycetales</taxon>
        <taxon>Saccharomycetaceae</taxon>
        <taxon>Henningerozyma</taxon>
    </lineage>
</organism>
<dbReference type="EMBL" id="HE806325">
    <property type="protein sequence ID" value="CCH63048.1"/>
    <property type="molecule type" value="Genomic_DNA"/>
</dbReference>
<evidence type="ECO:0000256" key="2">
    <source>
        <dbReference type="SAM" id="MobiDB-lite"/>
    </source>
</evidence>
<proteinExistence type="predicted"/>
<reference evidence="3 4" key="1">
    <citation type="journal article" date="2011" name="Proc. Natl. Acad. Sci. U.S.A.">
        <title>Evolutionary erosion of yeast sex chromosomes by mating-type switching accidents.</title>
        <authorList>
            <person name="Gordon J.L."/>
            <person name="Armisen D."/>
            <person name="Proux-Wera E."/>
            <person name="Oheigeartaigh S.S."/>
            <person name="Byrne K.P."/>
            <person name="Wolfe K.H."/>
        </authorList>
    </citation>
    <scope>NUCLEOTIDE SEQUENCE [LARGE SCALE GENOMIC DNA]</scope>
    <source>
        <strain evidence="4">ATCC 34711 / CBS 6284 / DSM 70876 / NBRC 10599 / NRRL Y-10934 / UCD 77-7</strain>
    </source>
</reference>
<dbReference type="HOGENOM" id="CLU_1321679_0_0_1"/>
<evidence type="ECO:0008006" key="5">
    <source>
        <dbReference type="Google" id="ProtNLM"/>
    </source>
</evidence>
<evidence type="ECO:0000313" key="3">
    <source>
        <dbReference type="EMBL" id="CCH63048.1"/>
    </source>
</evidence>
<accession>I2H9J6</accession>
<feature type="region of interest" description="Disordered" evidence="2">
    <location>
        <begin position="168"/>
        <end position="208"/>
    </location>
</feature>
<name>I2H9J6_HENB6</name>
<dbReference type="Proteomes" id="UP000002866">
    <property type="component" value="Chromosome 10"/>
</dbReference>
<keyword evidence="4" id="KW-1185">Reference proteome</keyword>
<dbReference type="GeneID" id="14498214"/>
<sequence>MGEQTRRLNDLERDHDSFCEQVRQMAGDTTTTYTPANKSYDELLRKQLRDGDKVLDNPIFPRNESFSRLNNRSNEININHTAGSGSSIMNQNIEDKLFFLDRKVNDMQKLLNRSAQRENEMLSIIKDLEARQSELFRAIVQLNDRNERNMDRILNSISSISKQRQIQSSLTNGYSSRNMLDDDERSSYNEYEPLDDNNSINSSKNFTK</sequence>
<dbReference type="KEGG" id="tbl:TBLA_0J00480"/>
<feature type="coiled-coil region" evidence="1">
    <location>
        <begin position="100"/>
        <end position="145"/>
    </location>
</feature>
<evidence type="ECO:0000313" key="4">
    <source>
        <dbReference type="Proteomes" id="UP000002866"/>
    </source>
</evidence>
<feature type="compositionally biased region" description="Polar residues" evidence="2">
    <location>
        <begin position="196"/>
        <end position="208"/>
    </location>
</feature>
<keyword evidence="1" id="KW-0175">Coiled coil</keyword>
<protein>
    <recommendedName>
        <fullName evidence="5">Spindle pole component 29</fullName>
    </recommendedName>
</protein>
<dbReference type="AlphaFoldDB" id="I2H9J6"/>
<dbReference type="InParanoid" id="I2H9J6"/>
<gene>
    <name evidence="3" type="primary">TBLA0J00480</name>
    <name evidence="3" type="ORF">TBLA_0J00480</name>
</gene>